<dbReference type="OrthoDB" id="165169at2"/>
<feature type="transmembrane region" description="Helical" evidence="1">
    <location>
        <begin position="200"/>
        <end position="220"/>
    </location>
</feature>
<reference evidence="4" key="1">
    <citation type="submission" date="2018-12" db="EMBL/GenBank/DDBJ databases">
        <title>Tengunoibacter tsumagoiensis gen. nov., sp. nov., Dictyobacter kobayashii sp. nov., D. alpinus sp. nov., and D. joshuensis sp. nov. and description of Dictyobacteraceae fam. nov. within the order Ktedonobacterales isolated from Tengu-no-mugimeshi.</title>
        <authorList>
            <person name="Wang C.M."/>
            <person name="Zheng Y."/>
            <person name="Sakai Y."/>
            <person name="Toyoda A."/>
            <person name="Minakuchi Y."/>
            <person name="Abe K."/>
            <person name="Yokota A."/>
            <person name="Yabe S."/>
        </authorList>
    </citation>
    <scope>NUCLEOTIDE SEQUENCE [LARGE SCALE GENOMIC DNA]</scope>
    <source>
        <strain evidence="4">Uno16</strain>
    </source>
</reference>
<keyword evidence="4" id="KW-1185">Reference proteome</keyword>
<feature type="chain" id="PRO_5019073523" description="YtkA-like domain-containing protein" evidence="2">
    <location>
        <begin position="26"/>
        <end position="244"/>
    </location>
</feature>
<keyword evidence="2" id="KW-0732">Signal</keyword>
<protein>
    <recommendedName>
        <fullName evidence="5">YtkA-like domain-containing protein</fullName>
    </recommendedName>
</protein>
<keyword evidence="1" id="KW-0812">Transmembrane</keyword>
<keyword evidence="1" id="KW-1133">Transmembrane helix</keyword>
<evidence type="ECO:0000256" key="2">
    <source>
        <dbReference type="SAM" id="SignalP"/>
    </source>
</evidence>
<dbReference type="Proteomes" id="UP000287171">
    <property type="component" value="Unassembled WGS sequence"/>
</dbReference>
<proteinExistence type="predicted"/>
<keyword evidence="1" id="KW-0472">Membrane</keyword>
<feature type="signal peptide" evidence="2">
    <location>
        <begin position="1"/>
        <end position="25"/>
    </location>
</feature>
<evidence type="ECO:0000313" key="4">
    <source>
        <dbReference type="Proteomes" id="UP000287171"/>
    </source>
</evidence>
<accession>A0A402B5Z0</accession>
<evidence type="ECO:0000313" key="3">
    <source>
        <dbReference type="EMBL" id="GCE26755.1"/>
    </source>
</evidence>
<sequence>MKKKLVCGSIVLLCALLCVSFTALAAQGYEKRTVGKYTFLVGFMEVPAYKDAKNGLSLTICDGTECKYTVKDGSSVLSNPVEGAEKNLKAEVTTGNTSPLTLPIESHESNPGKYTSYFLPSTTGAYTFHIFGNIDNQKIDEKFSSSPNTFGDVQSINQYPPQQASSAAQSKESATNAINIASLQSQVKDVEDTANSARTMGIAGTVAGLLGLLTGGIALLRRPRPTVYSNDFADSDAPIDSLRG</sequence>
<evidence type="ECO:0000256" key="1">
    <source>
        <dbReference type="SAM" id="Phobius"/>
    </source>
</evidence>
<dbReference type="RefSeq" id="WP_126627172.1">
    <property type="nucleotide sequence ID" value="NZ_BIFT01000001.1"/>
</dbReference>
<organism evidence="3 4">
    <name type="scientific">Dictyobacter alpinus</name>
    <dbReference type="NCBI Taxonomy" id="2014873"/>
    <lineage>
        <taxon>Bacteria</taxon>
        <taxon>Bacillati</taxon>
        <taxon>Chloroflexota</taxon>
        <taxon>Ktedonobacteria</taxon>
        <taxon>Ktedonobacterales</taxon>
        <taxon>Dictyobacteraceae</taxon>
        <taxon>Dictyobacter</taxon>
    </lineage>
</organism>
<gene>
    <name evidence="3" type="ORF">KDA_22390</name>
</gene>
<comment type="caution">
    <text evidence="3">The sequence shown here is derived from an EMBL/GenBank/DDBJ whole genome shotgun (WGS) entry which is preliminary data.</text>
</comment>
<dbReference type="EMBL" id="BIFT01000001">
    <property type="protein sequence ID" value="GCE26755.1"/>
    <property type="molecule type" value="Genomic_DNA"/>
</dbReference>
<name>A0A402B5Z0_9CHLR</name>
<dbReference type="AlphaFoldDB" id="A0A402B5Z0"/>
<evidence type="ECO:0008006" key="5">
    <source>
        <dbReference type="Google" id="ProtNLM"/>
    </source>
</evidence>